<gene>
    <name evidence="2" type="ORF">NKR19_g3818</name>
</gene>
<feature type="region of interest" description="Disordered" evidence="1">
    <location>
        <begin position="246"/>
        <end position="287"/>
    </location>
</feature>
<feature type="region of interest" description="Disordered" evidence="1">
    <location>
        <begin position="457"/>
        <end position="494"/>
    </location>
</feature>
<feature type="compositionally biased region" description="Basic and acidic residues" evidence="1">
    <location>
        <begin position="465"/>
        <end position="478"/>
    </location>
</feature>
<evidence type="ECO:0000256" key="1">
    <source>
        <dbReference type="SAM" id="MobiDB-lite"/>
    </source>
</evidence>
<feature type="compositionally biased region" description="Low complexity" evidence="1">
    <location>
        <begin position="29"/>
        <end position="44"/>
    </location>
</feature>
<organism evidence="2 3">
    <name type="scientific">Coniochaeta hoffmannii</name>
    <dbReference type="NCBI Taxonomy" id="91930"/>
    <lineage>
        <taxon>Eukaryota</taxon>
        <taxon>Fungi</taxon>
        <taxon>Dikarya</taxon>
        <taxon>Ascomycota</taxon>
        <taxon>Pezizomycotina</taxon>
        <taxon>Sordariomycetes</taxon>
        <taxon>Sordariomycetidae</taxon>
        <taxon>Coniochaetales</taxon>
        <taxon>Coniochaetaceae</taxon>
        <taxon>Coniochaeta</taxon>
    </lineage>
</organism>
<feature type="compositionally biased region" description="Basic residues" evidence="1">
    <location>
        <begin position="580"/>
        <end position="597"/>
    </location>
</feature>
<name>A0AA38W0E9_9PEZI</name>
<accession>A0AA38W0E9</accession>
<comment type="caution">
    <text evidence="2">The sequence shown here is derived from an EMBL/GenBank/DDBJ whole genome shotgun (WGS) entry which is preliminary data.</text>
</comment>
<feature type="compositionally biased region" description="Polar residues" evidence="1">
    <location>
        <begin position="481"/>
        <end position="494"/>
    </location>
</feature>
<feature type="compositionally biased region" description="Polar residues" evidence="1">
    <location>
        <begin position="1"/>
        <end position="10"/>
    </location>
</feature>
<feature type="compositionally biased region" description="Basic and acidic residues" evidence="1">
    <location>
        <begin position="541"/>
        <end position="570"/>
    </location>
</feature>
<feature type="compositionally biased region" description="Basic and acidic residues" evidence="1">
    <location>
        <begin position="178"/>
        <end position="192"/>
    </location>
</feature>
<feature type="region of interest" description="Disordered" evidence="1">
    <location>
        <begin position="158"/>
        <end position="192"/>
    </location>
</feature>
<dbReference type="Proteomes" id="UP001174691">
    <property type="component" value="Unassembled WGS sequence"/>
</dbReference>
<feature type="compositionally biased region" description="Basic residues" evidence="1">
    <location>
        <begin position="393"/>
        <end position="404"/>
    </location>
</feature>
<feature type="compositionally biased region" description="Low complexity" evidence="1">
    <location>
        <begin position="409"/>
        <end position="426"/>
    </location>
</feature>
<feature type="region of interest" description="Disordered" evidence="1">
    <location>
        <begin position="514"/>
        <end position="753"/>
    </location>
</feature>
<feature type="compositionally biased region" description="Pro residues" evidence="1">
    <location>
        <begin position="668"/>
        <end position="679"/>
    </location>
</feature>
<evidence type="ECO:0000313" key="3">
    <source>
        <dbReference type="Proteomes" id="UP001174691"/>
    </source>
</evidence>
<feature type="compositionally biased region" description="Gly residues" evidence="1">
    <location>
        <begin position="348"/>
        <end position="383"/>
    </location>
</feature>
<evidence type="ECO:0000313" key="2">
    <source>
        <dbReference type="EMBL" id="KAJ9157150.1"/>
    </source>
</evidence>
<feature type="region of interest" description="Disordered" evidence="1">
    <location>
        <begin position="348"/>
        <end position="444"/>
    </location>
</feature>
<feature type="compositionally biased region" description="Basic residues" evidence="1">
    <location>
        <begin position="516"/>
        <end position="540"/>
    </location>
</feature>
<feature type="compositionally biased region" description="Gly residues" evidence="1">
    <location>
        <begin position="693"/>
        <end position="702"/>
    </location>
</feature>
<sequence>MPPNNPNTNPGADHPPPPPYTETDIFSVSGGARSHRASSSAASAHSDDAIVLTPPETPASTYQPHFAAPNPEGDSLTTSSAQAYFESRPAPLIRLDPEESLIHEVSVSRDSRQADFPYQPEWAARDVGVQDWQTFVNHLIPHHAERSGPAAAVDEKLRTEGGSHVDDDDARSQTLDNESMHEPAAETEKEPEWRLNATATVAEWNDGFFAPRGITIFLHLSPPPAGGAAATEPHVPGAWDAAFDAAPGDAARGGRPGRFGRFRSSGNGGDDNSNNNNNQPRRGFSFGGITVDGDRVSIGNALHVDRNGVRVGGINVPLPGQHNHAFGGMRGYGGPPPPGFGPWGPFGREGGPFGREGGPFGRDGGPFGRGGPFGLGGGPFGPGRGEHCGGRGGRGRSRGRHGGRRRDTSTSSSSSSSSSSSTSSDSVQSVGSLPPYEDLRDSQLPVTKEFLQRWLEHPDQPVTKESVKQMKEKIKAAKNDASASAFQAGPSSAAPQFDRVALRKEVKAMMAEWRTLKKTQRKLARQAKKERRAAKKQAKRERREGKRQVRKERREARRQDRRGGWDRGERDEGEDSGPGRRGHGHGHHGRHGGHGGHGHGPPGFHGHGMVPPVAMPTPHAPPAPPAVPATPNPPAPPAPPVMPGFGRSGFPTEPAGPFPIPTGAGHPFGPPAPGGPPPRGGLFGRGSFFDRFGGQGFRGGPPGYFPFDNSGPFGVPPPAPGAWPSDKGQEAGVQTRAGETAGPHRGSSARYAAAEELEREIERKEKELWALHERIAREDEEGRGQGKGDEKVVSENARKAREVEAEVKEMGRRLERVRIEADAEFARELAELEVAMG</sequence>
<protein>
    <submittedName>
        <fullName evidence="2">Uncharacterized protein</fullName>
    </submittedName>
</protein>
<dbReference type="EMBL" id="JANBVN010000044">
    <property type="protein sequence ID" value="KAJ9157150.1"/>
    <property type="molecule type" value="Genomic_DNA"/>
</dbReference>
<feature type="compositionally biased region" description="Low complexity" evidence="1">
    <location>
        <begin position="262"/>
        <end position="278"/>
    </location>
</feature>
<reference evidence="2" key="1">
    <citation type="submission" date="2022-07" db="EMBL/GenBank/DDBJ databases">
        <title>Fungi with potential for degradation of polypropylene.</title>
        <authorList>
            <person name="Gostincar C."/>
        </authorList>
    </citation>
    <scope>NUCLEOTIDE SEQUENCE</scope>
    <source>
        <strain evidence="2">EXF-13287</strain>
    </source>
</reference>
<keyword evidence="3" id="KW-1185">Reference proteome</keyword>
<feature type="region of interest" description="Disordered" evidence="1">
    <location>
        <begin position="1"/>
        <end position="77"/>
    </location>
</feature>
<dbReference type="AlphaFoldDB" id="A0AA38W0E9"/>
<feature type="region of interest" description="Disordered" evidence="1">
    <location>
        <begin position="776"/>
        <end position="802"/>
    </location>
</feature>
<feature type="compositionally biased region" description="Pro residues" evidence="1">
    <location>
        <begin position="613"/>
        <end position="642"/>
    </location>
</feature>
<proteinExistence type="predicted"/>